<proteinExistence type="predicted"/>
<dbReference type="PANTHER" id="PTHR45947">
    <property type="entry name" value="SULFOQUINOVOSYL TRANSFERASE SQD2"/>
    <property type="match status" value="1"/>
</dbReference>
<keyword evidence="2" id="KW-0808">Transferase</keyword>
<gene>
    <name evidence="2" type="ORF">OLMES_1138</name>
</gene>
<keyword evidence="3" id="KW-1185">Reference proteome</keyword>
<dbReference type="GO" id="GO:0016757">
    <property type="term" value="F:glycosyltransferase activity"/>
    <property type="evidence" value="ECO:0007669"/>
    <property type="project" value="InterPro"/>
</dbReference>
<evidence type="ECO:0000313" key="3">
    <source>
        <dbReference type="Proteomes" id="UP000196027"/>
    </source>
</evidence>
<dbReference type="KEGG" id="ome:OLMES_1138"/>
<feature type="domain" description="Glycosyl transferase family 1" evidence="1">
    <location>
        <begin position="207"/>
        <end position="371"/>
    </location>
</feature>
<dbReference type="AlphaFoldDB" id="A0A1Y0I751"/>
<dbReference type="SUPFAM" id="SSF53756">
    <property type="entry name" value="UDP-Glycosyltransferase/glycogen phosphorylase"/>
    <property type="match status" value="1"/>
</dbReference>
<name>A0A1Y0I751_9GAMM</name>
<dbReference type="Pfam" id="PF00534">
    <property type="entry name" value="Glycos_transf_1"/>
    <property type="match status" value="1"/>
</dbReference>
<dbReference type="PANTHER" id="PTHR45947:SF14">
    <property type="entry name" value="SLL1723 PROTEIN"/>
    <property type="match status" value="1"/>
</dbReference>
<organism evidence="2 3">
    <name type="scientific">Oleiphilus messinensis</name>
    <dbReference type="NCBI Taxonomy" id="141451"/>
    <lineage>
        <taxon>Bacteria</taxon>
        <taxon>Pseudomonadati</taxon>
        <taxon>Pseudomonadota</taxon>
        <taxon>Gammaproteobacteria</taxon>
        <taxon>Oceanospirillales</taxon>
        <taxon>Oleiphilaceae</taxon>
        <taxon>Oleiphilus</taxon>
    </lineage>
</organism>
<sequence>MKKIGYVLSGFPVLSETFIGTEMRSMGLLGHEVVPISITRPNSAAQPYDQSIASETHYLENIGRAKAMASFVRKLSQCADAVSFARAQKSIPAKSLLLLSAKIAYIAERTGCNHLHAHFALHTAAAAITAAKLLKIPVSFVGHGFDIYATPADLALKLRAANFSVAVCKQMQQDFLRLNHAGTTELVQCGLELHRFPYRATQQHNGRLLFIGRLTEKKGLTYLFEALAGLPREARPQLDIVGEGAMKTQLEQLQLSLNLHESVAFLGAKDSQWISRYGASYVALLAPFHEASNGDRDTGPLVLKEAMAIGLPVITTAFMGCPDILGSNLQGNTETGILVPPRNKVALGEAILKMMAMSQPQRQKLTESARARIENHYSALHQCKILSGAIERCI</sequence>
<protein>
    <submittedName>
        <fullName evidence="2">Glycosyl transferase group 1</fullName>
    </submittedName>
</protein>
<dbReference type="Gene3D" id="3.40.50.2000">
    <property type="entry name" value="Glycogen Phosphorylase B"/>
    <property type="match status" value="2"/>
</dbReference>
<evidence type="ECO:0000259" key="1">
    <source>
        <dbReference type="Pfam" id="PF00534"/>
    </source>
</evidence>
<evidence type="ECO:0000313" key="2">
    <source>
        <dbReference type="EMBL" id="ARU55223.1"/>
    </source>
</evidence>
<reference evidence="2 3" key="1">
    <citation type="submission" date="2017-05" db="EMBL/GenBank/DDBJ databases">
        <title>Genomic insights into alkan degradation activity of Oleiphilus messinensis.</title>
        <authorList>
            <person name="Kozyavkin S.A."/>
            <person name="Slesarev A.I."/>
            <person name="Golyshin P.N."/>
            <person name="Korzhenkov A."/>
            <person name="Golyshina O.N."/>
            <person name="Toshchakov S.V."/>
        </authorList>
    </citation>
    <scope>NUCLEOTIDE SEQUENCE [LARGE SCALE GENOMIC DNA]</scope>
    <source>
        <strain evidence="2 3">ME102</strain>
    </source>
</reference>
<dbReference type="OrthoDB" id="9802525at2"/>
<accession>A0A1Y0I751</accession>
<dbReference type="InterPro" id="IPR001296">
    <property type="entry name" value="Glyco_trans_1"/>
</dbReference>
<dbReference type="EMBL" id="CP021425">
    <property type="protein sequence ID" value="ARU55223.1"/>
    <property type="molecule type" value="Genomic_DNA"/>
</dbReference>
<dbReference type="Proteomes" id="UP000196027">
    <property type="component" value="Chromosome"/>
</dbReference>
<dbReference type="InterPro" id="IPR050194">
    <property type="entry name" value="Glycosyltransferase_grp1"/>
</dbReference>
<dbReference type="RefSeq" id="WP_087460350.1">
    <property type="nucleotide sequence ID" value="NZ_CP021425.1"/>
</dbReference>